<dbReference type="InterPro" id="IPR019083">
    <property type="entry name" value="SAM_Ribosomal_mS41"/>
</dbReference>
<dbReference type="STRING" id="1071382.H2AUQ4"/>
<dbReference type="EMBL" id="HE650824">
    <property type="protein sequence ID" value="CCF58104.1"/>
    <property type="molecule type" value="Genomic_DNA"/>
</dbReference>
<proteinExistence type="inferred from homology"/>
<comment type="similarity">
    <text evidence="2">Belongs to the mitochondrion-specific ribosomal protein mS41 family.</text>
</comment>
<sequence length="120" mass="14095">MLSRRLLSITRTLSHVKQIKPMVPKPTDDIPTVATFLEKIGRDCSEFTEVFEDKWSNLFTWDSAALKEKNIPIRQRRYILSQVEHFRNDSDVREIKRGKKSFFGGERKRKENMAKSKHSG</sequence>
<comment type="subcellular location">
    <subcellularLocation>
        <location evidence="1">Mitochondrion</location>
    </subcellularLocation>
</comment>
<dbReference type="eggNOG" id="ENOG502SCMV">
    <property type="taxonomic scope" value="Eukaryota"/>
</dbReference>
<evidence type="ECO:0000256" key="1">
    <source>
        <dbReference type="ARBA" id="ARBA00004173"/>
    </source>
</evidence>
<dbReference type="GO" id="GO:0005763">
    <property type="term" value="C:mitochondrial small ribosomal subunit"/>
    <property type="evidence" value="ECO:0007669"/>
    <property type="project" value="EnsemblFungi"/>
</dbReference>
<evidence type="ECO:0000256" key="3">
    <source>
        <dbReference type="ARBA" id="ARBA00023128"/>
    </source>
</evidence>
<dbReference type="PANTHER" id="PTHR28235:SF1">
    <property type="entry name" value="SMALL RIBOSOMAL SUBUNIT PROTEIN MS41"/>
    <property type="match status" value="1"/>
</dbReference>
<evidence type="ECO:0000259" key="7">
    <source>
        <dbReference type="SMART" id="SM01238"/>
    </source>
</evidence>
<keyword evidence="3" id="KW-0496">Mitochondrion</keyword>
<dbReference type="GO" id="GO:0003735">
    <property type="term" value="F:structural constituent of ribosome"/>
    <property type="evidence" value="ECO:0007669"/>
    <property type="project" value="EnsemblFungi"/>
</dbReference>
<evidence type="ECO:0000256" key="4">
    <source>
        <dbReference type="ARBA" id="ARBA00035129"/>
    </source>
</evidence>
<evidence type="ECO:0000313" key="8">
    <source>
        <dbReference type="EMBL" id="CCF58104.1"/>
    </source>
</evidence>
<dbReference type="SMART" id="SM01238">
    <property type="entry name" value="IGR"/>
    <property type="match status" value="1"/>
</dbReference>
<evidence type="ECO:0000256" key="6">
    <source>
        <dbReference type="SAM" id="MobiDB-lite"/>
    </source>
</evidence>
<evidence type="ECO:0000256" key="2">
    <source>
        <dbReference type="ARBA" id="ARBA00010492"/>
    </source>
</evidence>
<dbReference type="InParanoid" id="H2AUQ4"/>
<keyword evidence="9" id="KW-1185">Reference proteome</keyword>
<protein>
    <recommendedName>
        <fullName evidence="4">Small ribosomal subunit protein mS41</fullName>
    </recommendedName>
    <alternativeName>
        <fullName evidence="5">Protein FYV4, mitochondrial</fullName>
    </alternativeName>
</protein>
<name>H2AUQ4_KAZAF</name>
<accession>H2AUQ4</accession>
<feature type="region of interest" description="Disordered" evidence="6">
    <location>
        <begin position="101"/>
        <end position="120"/>
    </location>
</feature>
<evidence type="ECO:0000313" key="9">
    <source>
        <dbReference type="Proteomes" id="UP000005220"/>
    </source>
</evidence>
<dbReference type="InterPro" id="IPR039603">
    <property type="entry name" value="Ribosomal_mS41"/>
</dbReference>
<dbReference type="KEGG" id="kaf:KAFR_0D04560"/>
<dbReference type="Pfam" id="PF09597">
    <property type="entry name" value="SAM_Ribosomal_mS41"/>
    <property type="match status" value="1"/>
</dbReference>
<organism evidence="8 9">
    <name type="scientific">Kazachstania africana (strain ATCC 22294 / BCRC 22015 / CBS 2517 / CECT 1963 / NBRC 1671 / NRRL Y-8276)</name>
    <name type="common">Yeast</name>
    <name type="synonym">Kluyveromyces africanus</name>
    <dbReference type="NCBI Taxonomy" id="1071382"/>
    <lineage>
        <taxon>Eukaryota</taxon>
        <taxon>Fungi</taxon>
        <taxon>Dikarya</taxon>
        <taxon>Ascomycota</taxon>
        <taxon>Saccharomycotina</taxon>
        <taxon>Saccharomycetes</taxon>
        <taxon>Saccharomycetales</taxon>
        <taxon>Saccharomycetaceae</taxon>
        <taxon>Kazachstania</taxon>
    </lineage>
</organism>
<dbReference type="AlphaFoldDB" id="H2AUQ4"/>
<dbReference type="HOGENOM" id="CLU_126121_2_0_1"/>
<reference evidence="8 9" key="1">
    <citation type="journal article" date="2011" name="Proc. Natl. Acad. Sci. U.S.A.">
        <title>Evolutionary erosion of yeast sex chromosomes by mating-type switching accidents.</title>
        <authorList>
            <person name="Gordon J.L."/>
            <person name="Armisen D."/>
            <person name="Proux-Wera E."/>
            <person name="Oheigeartaigh S.S."/>
            <person name="Byrne K.P."/>
            <person name="Wolfe K.H."/>
        </authorList>
    </citation>
    <scope>NUCLEOTIDE SEQUENCE [LARGE SCALE GENOMIC DNA]</scope>
    <source>
        <strain evidence="9">ATCC 22294 / BCRC 22015 / CBS 2517 / CECT 1963 / NBRC 1671 / NRRL Y-8276</strain>
    </source>
</reference>
<dbReference type="PANTHER" id="PTHR28235">
    <property type="entry name" value="PROTEIN FYV4, MITOCHONDRIAL"/>
    <property type="match status" value="1"/>
</dbReference>
<dbReference type="RefSeq" id="XP_003957239.1">
    <property type="nucleotide sequence ID" value="XM_003957190.1"/>
</dbReference>
<dbReference type="GeneID" id="13882428"/>
<dbReference type="FunCoup" id="H2AUQ4">
    <property type="interactions" value="155"/>
</dbReference>
<evidence type="ECO:0000256" key="5">
    <source>
        <dbReference type="ARBA" id="ARBA00035341"/>
    </source>
</evidence>
<gene>
    <name evidence="8" type="primary">KAFR0D04560</name>
    <name evidence="8" type="ORF">KAFR_0D04560</name>
</gene>
<dbReference type="Proteomes" id="UP000005220">
    <property type="component" value="Chromosome 4"/>
</dbReference>
<feature type="compositionally biased region" description="Basic and acidic residues" evidence="6">
    <location>
        <begin position="105"/>
        <end position="114"/>
    </location>
</feature>
<feature type="domain" description="Small ribosomal subunit protein mS41 SAM" evidence="7">
    <location>
        <begin position="33"/>
        <end position="89"/>
    </location>
</feature>
<dbReference type="OrthoDB" id="18595at2759"/>